<proteinExistence type="predicted"/>
<dbReference type="InterPro" id="IPR013022">
    <property type="entry name" value="Xyl_isomerase-like_TIM-brl"/>
</dbReference>
<gene>
    <name evidence="2" type="ordered locus">Cmaq_1662</name>
</gene>
<dbReference type="PANTHER" id="PTHR12110">
    <property type="entry name" value="HYDROXYPYRUVATE ISOMERASE"/>
    <property type="match status" value="1"/>
</dbReference>
<dbReference type="GO" id="GO:0016853">
    <property type="term" value="F:isomerase activity"/>
    <property type="evidence" value="ECO:0007669"/>
    <property type="project" value="UniProtKB-KW"/>
</dbReference>
<dbReference type="Proteomes" id="UP000001137">
    <property type="component" value="Chromosome"/>
</dbReference>
<dbReference type="AlphaFoldDB" id="A8MA14"/>
<dbReference type="Gene3D" id="3.20.20.150">
    <property type="entry name" value="Divalent-metal-dependent TIM barrel enzymes"/>
    <property type="match status" value="1"/>
</dbReference>
<organism evidence="2 3">
    <name type="scientific">Caldivirga maquilingensis (strain ATCC 700844 / DSM 13496 / JCM 10307 / IC-167)</name>
    <dbReference type="NCBI Taxonomy" id="397948"/>
    <lineage>
        <taxon>Archaea</taxon>
        <taxon>Thermoproteota</taxon>
        <taxon>Thermoprotei</taxon>
        <taxon>Thermoproteales</taxon>
        <taxon>Thermoproteaceae</taxon>
        <taxon>Caldivirga</taxon>
    </lineage>
</organism>
<keyword evidence="2" id="KW-0413">Isomerase</keyword>
<dbReference type="InterPro" id="IPR050312">
    <property type="entry name" value="IolE/XylAMocC-like"/>
</dbReference>
<protein>
    <submittedName>
        <fullName evidence="2">Xylose isomerase domain protein TIM barrel</fullName>
    </submittedName>
</protein>
<dbReference type="eggNOG" id="arCOG01900">
    <property type="taxonomic scope" value="Archaea"/>
</dbReference>
<keyword evidence="3" id="KW-1185">Reference proteome</keyword>
<dbReference type="InterPro" id="IPR036237">
    <property type="entry name" value="Xyl_isomerase-like_sf"/>
</dbReference>
<dbReference type="EMBL" id="CP000852">
    <property type="protein sequence ID" value="ABW02485.1"/>
    <property type="molecule type" value="Genomic_DNA"/>
</dbReference>
<evidence type="ECO:0000313" key="2">
    <source>
        <dbReference type="EMBL" id="ABW02485.1"/>
    </source>
</evidence>
<feature type="domain" description="Xylose isomerase-like TIM barrel" evidence="1">
    <location>
        <begin position="24"/>
        <end position="268"/>
    </location>
</feature>
<dbReference type="OrthoDB" id="30531at2157"/>
<dbReference type="SUPFAM" id="SSF51658">
    <property type="entry name" value="Xylose isomerase-like"/>
    <property type="match status" value="1"/>
</dbReference>
<name>A8MA14_CALMQ</name>
<evidence type="ECO:0000313" key="3">
    <source>
        <dbReference type="Proteomes" id="UP000001137"/>
    </source>
</evidence>
<dbReference type="HOGENOM" id="CLU_050006_6_0_2"/>
<evidence type="ECO:0000259" key="1">
    <source>
        <dbReference type="Pfam" id="PF01261"/>
    </source>
</evidence>
<dbReference type="Pfam" id="PF01261">
    <property type="entry name" value="AP_endonuc_2"/>
    <property type="match status" value="1"/>
</dbReference>
<dbReference type="STRING" id="397948.Cmaq_1662"/>
<dbReference type="GeneID" id="5709057"/>
<accession>A8MA14</accession>
<reference evidence="2 3" key="1">
    <citation type="submission" date="2007-10" db="EMBL/GenBank/DDBJ databases">
        <title>Complete sequence of Caldivirga maquilingensis IC-167.</title>
        <authorList>
            <consortium name="US DOE Joint Genome Institute"/>
            <person name="Copeland A."/>
            <person name="Lucas S."/>
            <person name="Lapidus A."/>
            <person name="Barry K."/>
            <person name="Glavina del Rio T."/>
            <person name="Dalin E."/>
            <person name="Tice H."/>
            <person name="Pitluck S."/>
            <person name="Saunders E."/>
            <person name="Brettin T."/>
            <person name="Bruce D."/>
            <person name="Detter J.C."/>
            <person name="Han C."/>
            <person name="Schmutz J."/>
            <person name="Larimer F."/>
            <person name="Land M."/>
            <person name="Hauser L."/>
            <person name="Kyrpides N."/>
            <person name="Ivanova N."/>
            <person name="Biddle J.F."/>
            <person name="Zhang Z."/>
            <person name="Fitz-Gibbon S.T."/>
            <person name="Lowe T.M."/>
            <person name="Saltikov C."/>
            <person name="House C.H."/>
            <person name="Richardson P."/>
        </authorList>
    </citation>
    <scope>NUCLEOTIDE SEQUENCE [LARGE SCALE GENOMIC DNA]</scope>
    <source>
        <strain evidence="3">ATCC 700844 / DSM 13496 / JCM 10307 / IC-167</strain>
    </source>
</reference>
<dbReference type="KEGG" id="cma:Cmaq_1662"/>
<sequence>MNLGVSTYSFWHFEGEKMPINHYLERAAKHGFSGVEILEDHLRGLNEGDLREVKRTAFTLGLSIYAVSIHNDFVNPLTGSRDKEIELVKKWLNTAYILGASIIRINSGRWRTIKSFDELMRNKGKEPPLPGYSEEDALRWVEDSIRSLLPTAEDLGIILGLENHWGISGKASNMVKMFNDIQSRYFRAVMDIGNFIEDTYEQLEMIAPYTAMVHAKTYFGGGVWYTLDIDYDRVFNMLRNHGFNGWVSLEYEGREDYDTGVAKSRELLLRYVKS</sequence>
<dbReference type="RefSeq" id="WP_012186704.1">
    <property type="nucleotide sequence ID" value="NC_009954.1"/>
</dbReference>
<dbReference type="PANTHER" id="PTHR12110:SF53">
    <property type="entry name" value="BLR5974 PROTEIN"/>
    <property type="match status" value="1"/>
</dbReference>